<name>A0A9P6E2X0_9AGAR</name>
<proteinExistence type="predicted"/>
<accession>A0A9P6E2X0</accession>
<reference evidence="2" key="1">
    <citation type="submission" date="2020-11" db="EMBL/GenBank/DDBJ databases">
        <authorList>
            <consortium name="DOE Joint Genome Institute"/>
            <person name="Ahrendt S."/>
            <person name="Riley R."/>
            <person name="Andreopoulos W."/>
            <person name="Labutti K."/>
            <person name="Pangilinan J."/>
            <person name="Ruiz-Duenas F.J."/>
            <person name="Barrasa J.M."/>
            <person name="Sanchez-Garcia M."/>
            <person name="Camarero S."/>
            <person name="Miyauchi S."/>
            <person name="Serrano A."/>
            <person name="Linde D."/>
            <person name="Babiker R."/>
            <person name="Drula E."/>
            <person name="Ayuso-Fernandez I."/>
            <person name="Pacheco R."/>
            <person name="Padilla G."/>
            <person name="Ferreira P."/>
            <person name="Barriuso J."/>
            <person name="Kellner H."/>
            <person name="Castanera R."/>
            <person name="Alfaro M."/>
            <person name="Ramirez L."/>
            <person name="Pisabarro A.G."/>
            <person name="Kuo A."/>
            <person name="Tritt A."/>
            <person name="Lipzen A."/>
            <person name="He G."/>
            <person name="Yan M."/>
            <person name="Ng V."/>
            <person name="Cullen D."/>
            <person name="Martin F."/>
            <person name="Rosso M.-N."/>
            <person name="Henrissat B."/>
            <person name="Hibbett D."/>
            <person name="Martinez A.T."/>
            <person name="Grigoriev I.V."/>
        </authorList>
    </citation>
    <scope>NUCLEOTIDE SEQUENCE</scope>
    <source>
        <strain evidence="2">CBS 506.95</strain>
    </source>
</reference>
<dbReference type="Proteomes" id="UP000807306">
    <property type="component" value="Unassembled WGS sequence"/>
</dbReference>
<evidence type="ECO:0000313" key="3">
    <source>
        <dbReference type="Proteomes" id="UP000807306"/>
    </source>
</evidence>
<feature type="region of interest" description="Disordered" evidence="1">
    <location>
        <begin position="395"/>
        <end position="414"/>
    </location>
</feature>
<organism evidence="2 3">
    <name type="scientific">Crepidotus variabilis</name>
    <dbReference type="NCBI Taxonomy" id="179855"/>
    <lineage>
        <taxon>Eukaryota</taxon>
        <taxon>Fungi</taxon>
        <taxon>Dikarya</taxon>
        <taxon>Basidiomycota</taxon>
        <taxon>Agaricomycotina</taxon>
        <taxon>Agaricomycetes</taxon>
        <taxon>Agaricomycetidae</taxon>
        <taxon>Agaricales</taxon>
        <taxon>Agaricineae</taxon>
        <taxon>Crepidotaceae</taxon>
        <taxon>Crepidotus</taxon>
    </lineage>
</organism>
<gene>
    <name evidence="2" type="ORF">CPB83DRAFT_900617</name>
</gene>
<sequence>MEQPSSRMRLPDGARDGSLEVVQLEHAPISEIGIVNLTAVCPLTPQTLSFAKRSKTPQGADRTRLASDSDHPVDLAFSSIPLTEDLESPPAPIFTQDAALRLTTALSSSIRSSDLAFLQSLLFSPRIPASSPSALYQCPSRCSSTLLTPKAGAQYSIVWQHEALQLKFWTHSTVPAPIFLSLRETPLHILACSIYDPSFTYSLRRFILHLIQHLRAHCLLVIKMTKPPLNIAADHGHSVGILLALLHCDGLLSSLRATCPSINHSADAAHIPQLEDCVGEANDQCNAIVIHSRGRIGEASRMVQELQGNTDQIGSLRNAMQIAARGKFLVRELTPLPSRWRNKDSEDSQATYVCHDNYSDTASSIQASASFTPRGHISQATQTALLDQFGAKPAYPCSPAKTDPSDHSKSSKTEQTYFEELCEVDRELSLLQEMYHMRRYRSFRRA</sequence>
<dbReference type="EMBL" id="MU158036">
    <property type="protein sequence ID" value="KAF9521520.1"/>
    <property type="molecule type" value="Genomic_DNA"/>
</dbReference>
<feature type="compositionally biased region" description="Basic and acidic residues" evidence="1">
    <location>
        <begin position="403"/>
        <end position="412"/>
    </location>
</feature>
<keyword evidence="3" id="KW-1185">Reference proteome</keyword>
<evidence type="ECO:0000256" key="1">
    <source>
        <dbReference type="SAM" id="MobiDB-lite"/>
    </source>
</evidence>
<comment type="caution">
    <text evidence="2">The sequence shown here is derived from an EMBL/GenBank/DDBJ whole genome shotgun (WGS) entry which is preliminary data.</text>
</comment>
<dbReference type="OrthoDB" id="539213at2759"/>
<dbReference type="AlphaFoldDB" id="A0A9P6E2X0"/>
<protein>
    <submittedName>
        <fullName evidence="2">Uncharacterized protein</fullName>
    </submittedName>
</protein>
<evidence type="ECO:0000313" key="2">
    <source>
        <dbReference type="EMBL" id="KAF9521520.1"/>
    </source>
</evidence>